<dbReference type="Pfam" id="PF13439">
    <property type="entry name" value="Glyco_transf_4"/>
    <property type="match status" value="1"/>
</dbReference>
<name>A0ABV9YFN2_9PSEU</name>
<evidence type="ECO:0000313" key="6">
    <source>
        <dbReference type="EMBL" id="MFC5061598.1"/>
    </source>
</evidence>
<protein>
    <submittedName>
        <fullName evidence="6">Glycosyltransferase</fullName>
        <ecNumber evidence="6">2.4.-.-</ecNumber>
    </submittedName>
</protein>
<dbReference type="Pfam" id="PF00534">
    <property type="entry name" value="Glycos_transf_1"/>
    <property type="match status" value="1"/>
</dbReference>
<dbReference type="EMBL" id="JBHSIV010000004">
    <property type="protein sequence ID" value="MFC5061598.1"/>
    <property type="molecule type" value="Genomic_DNA"/>
</dbReference>
<feature type="region of interest" description="Disordered" evidence="3">
    <location>
        <begin position="339"/>
        <end position="373"/>
    </location>
</feature>
<organism evidence="6 7">
    <name type="scientific">Actinomycetospora atypica</name>
    <dbReference type="NCBI Taxonomy" id="1290095"/>
    <lineage>
        <taxon>Bacteria</taxon>
        <taxon>Bacillati</taxon>
        <taxon>Actinomycetota</taxon>
        <taxon>Actinomycetes</taxon>
        <taxon>Pseudonocardiales</taxon>
        <taxon>Pseudonocardiaceae</taxon>
        <taxon>Actinomycetospora</taxon>
    </lineage>
</organism>
<evidence type="ECO:0000313" key="7">
    <source>
        <dbReference type="Proteomes" id="UP001595947"/>
    </source>
</evidence>
<dbReference type="PANTHER" id="PTHR12526">
    <property type="entry name" value="GLYCOSYLTRANSFERASE"/>
    <property type="match status" value="1"/>
</dbReference>
<feature type="domain" description="Glycosyl transferase family 1" evidence="4">
    <location>
        <begin position="222"/>
        <end position="325"/>
    </location>
</feature>
<evidence type="ECO:0000256" key="1">
    <source>
        <dbReference type="ARBA" id="ARBA00022676"/>
    </source>
</evidence>
<dbReference type="EC" id="2.4.-.-" evidence="6"/>
<dbReference type="GO" id="GO:0016757">
    <property type="term" value="F:glycosyltransferase activity"/>
    <property type="evidence" value="ECO:0007669"/>
    <property type="project" value="UniProtKB-KW"/>
</dbReference>
<dbReference type="Gene3D" id="3.40.50.2000">
    <property type="entry name" value="Glycogen Phosphorylase B"/>
    <property type="match status" value="2"/>
</dbReference>
<keyword evidence="2 6" id="KW-0808">Transferase</keyword>
<evidence type="ECO:0000259" key="4">
    <source>
        <dbReference type="Pfam" id="PF00534"/>
    </source>
</evidence>
<comment type="caution">
    <text evidence="6">The sequence shown here is derived from an EMBL/GenBank/DDBJ whole genome shotgun (WGS) entry which is preliminary data.</text>
</comment>
<accession>A0ABV9YFN2</accession>
<proteinExistence type="predicted"/>
<sequence length="373" mass="40884">MRLLLVNSLYSPRGGGGAERSAAELASSLIDDGHEVAVATLGPPADGLSVSVEHVQGVQVFRWATSSYASLDGAPVTPLDKVVWHAREEYRSEADRFLKRVVGCSRADVLHSNNIACFGPSRIEVAEQYPWVHALRGYNPICSRTTRYRAPVSCDGICRKCQILTVRRRSAPVPNLLVSVSSHIAGAHRRLGVWPTAPTATVANQQVVVQAVGRRVVSRITTVGYIGAVDRKKGVDLLLDAFAMVDHLDLRLIGAGEVPDELRDRARSLAPSSRVSFVGHVSIDHFLTQVDLVVVPSRWEEPFGRVAAEAASTGFSVLVSDKSGFLRRSEVSRTLMSWPKTTRRRGRRRSRQRCNSGRIPASAVSRDVERRQP</sequence>
<dbReference type="SUPFAM" id="SSF53756">
    <property type="entry name" value="UDP-Glycosyltransferase/glycogen phosphorylase"/>
    <property type="match status" value="1"/>
</dbReference>
<dbReference type="InterPro" id="IPR028098">
    <property type="entry name" value="Glyco_trans_4-like_N"/>
</dbReference>
<dbReference type="InterPro" id="IPR001296">
    <property type="entry name" value="Glyco_trans_1"/>
</dbReference>
<feature type="compositionally biased region" description="Basic residues" evidence="3">
    <location>
        <begin position="341"/>
        <end position="352"/>
    </location>
</feature>
<dbReference type="Proteomes" id="UP001595947">
    <property type="component" value="Unassembled WGS sequence"/>
</dbReference>
<gene>
    <name evidence="6" type="ORF">ACFPBZ_05235</name>
</gene>
<dbReference type="RefSeq" id="WP_378034949.1">
    <property type="nucleotide sequence ID" value="NZ_JBHSIV010000004.1"/>
</dbReference>
<evidence type="ECO:0000256" key="2">
    <source>
        <dbReference type="ARBA" id="ARBA00022679"/>
    </source>
</evidence>
<evidence type="ECO:0000256" key="3">
    <source>
        <dbReference type="SAM" id="MobiDB-lite"/>
    </source>
</evidence>
<keyword evidence="1 6" id="KW-0328">Glycosyltransferase</keyword>
<keyword evidence="7" id="KW-1185">Reference proteome</keyword>
<evidence type="ECO:0000259" key="5">
    <source>
        <dbReference type="Pfam" id="PF13439"/>
    </source>
</evidence>
<reference evidence="7" key="1">
    <citation type="journal article" date="2019" name="Int. J. Syst. Evol. Microbiol.">
        <title>The Global Catalogue of Microorganisms (GCM) 10K type strain sequencing project: providing services to taxonomists for standard genome sequencing and annotation.</title>
        <authorList>
            <consortium name="The Broad Institute Genomics Platform"/>
            <consortium name="The Broad Institute Genome Sequencing Center for Infectious Disease"/>
            <person name="Wu L."/>
            <person name="Ma J."/>
        </authorList>
    </citation>
    <scope>NUCLEOTIDE SEQUENCE [LARGE SCALE GENOMIC DNA]</scope>
    <source>
        <strain evidence="7">CGMCC 4.7093</strain>
    </source>
</reference>
<feature type="domain" description="Glycosyltransferase subfamily 4-like N-terminal" evidence="5">
    <location>
        <begin position="16"/>
        <end position="147"/>
    </location>
</feature>